<keyword evidence="1" id="KW-1133">Transmembrane helix</keyword>
<feature type="transmembrane region" description="Helical" evidence="1">
    <location>
        <begin position="38"/>
        <end position="59"/>
    </location>
</feature>
<evidence type="ECO:0000256" key="1">
    <source>
        <dbReference type="SAM" id="Phobius"/>
    </source>
</evidence>
<reference evidence="2" key="1">
    <citation type="journal article" date="2014" name="Front. Microbiol.">
        <title>High frequency of phylogenetically diverse reductive dehalogenase-homologous genes in deep subseafloor sedimentary metagenomes.</title>
        <authorList>
            <person name="Kawai M."/>
            <person name="Futagami T."/>
            <person name="Toyoda A."/>
            <person name="Takaki Y."/>
            <person name="Nishi S."/>
            <person name="Hori S."/>
            <person name="Arai W."/>
            <person name="Tsubouchi T."/>
            <person name="Morono Y."/>
            <person name="Uchiyama I."/>
            <person name="Ito T."/>
            <person name="Fujiyama A."/>
            <person name="Inagaki F."/>
            <person name="Takami H."/>
        </authorList>
    </citation>
    <scope>NUCLEOTIDE SEQUENCE</scope>
    <source>
        <strain evidence="2">Expedition CK06-06</strain>
    </source>
</reference>
<proteinExistence type="predicted"/>
<feature type="non-terminal residue" evidence="2">
    <location>
        <position position="69"/>
    </location>
</feature>
<gene>
    <name evidence="2" type="ORF">S01H4_29346</name>
</gene>
<dbReference type="EMBL" id="BART01014953">
    <property type="protein sequence ID" value="GAG78838.1"/>
    <property type="molecule type" value="Genomic_DNA"/>
</dbReference>
<dbReference type="AlphaFoldDB" id="X1B3Q4"/>
<accession>X1B3Q4</accession>
<comment type="caution">
    <text evidence="2">The sequence shown here is derived from an EMBL/GenBank/DDBJ whole genome shotgun (WGS) entry which is preliminary data.</text>
</comment>
<evidence type="ECO:0000313" key="2">
    <source>
        <dbReference type="EMBL" id="GAG78838.1"/>
    </source>
</evidence>
<protein>
    <submittedName>
        <fullName evidence="2">Uncharacterized protein</fullName>
    </submittedName>
</protein>
<organism evidence="2">
    <name type="scientific">marine sediment metagenome</name>
    <dbReference type="NCBI Taxonomy" id="412755"/>
    <lineage>
        <taxon>unclassified sequences</taxon>
        <taxon>metagenomes</taxon>
        <taxon>ecological metagenomes</taxon>
    </lineage>
</organism>
<keyword evidence="1" id="KW-0472">Membrane</keyword>
<feature type="non-terminal residue" evidence="2">
    <location>
        <position position="1"/>
    </location>
</feature>
<keyword evidence="1" id="KW-0812">Transmembrane</keyword>
<name>X1B3Q4_9ZZZZ</name>
<feature type="transmembrane region" description="Helical" evidence="1">
    <location>
        <begin position="7"/>
        <end position="32"/>
    </location>
</feature>
<sequence length="69" mass="8028">ISNGRIILYYTLFISGSFYLGSLITEGIVNYFEELRGYTYYLLLFQNSILPLYILSNFIKIDTKLKSSI</sequence>